<proteinExistence type="predicted"/>
<dbReference type="Proteomes" id="UP001177260">
    <property type="component" value="Unassembled WGS sequence"/>
</dbReference>
<accession>A0ACC3BAA2</accession>
<organism evidence="1 2">
    <name type="scientific">Aspergillus melleus</name>
    <dbReference type="NCBI Taxonomy" id="138277"/>
    <lineage>
        <taxon>Eukaryota</taxon>
        <taxon>Fungi</taxon>
        <taxon>Dikarya</taxon>
        <taxon>Ascomycota</taxon>
        <taxon>Pezizomycotina</taxon>
        <taxon>Eurotiomycetes</taxon>
        <taxon>Eurotiomycetidae</taxon>
        <taxon>Eurotiales</taxon>
        <taxon>Aspergillaceae</taxon>
        <taxon>Aspergillus</taxon>
        <taxon>Aspergillus subgen. Circumdati</taxon>
    </lineage>
</organism>
<evidence type="ECO:0000313" key="1">
    <source>
        <dbReference type="EMBL" id="KAK1147322.1"/>
    </source>
</evidence>
<gene>
    <name evidence="1" type="primary">GSP1_2</name>
    <name evidence="1" type="ORF">N8T08_001399</name>
</gene>
<comment type="caution">
    <text evidence="1">The sequence shown here is derived from an EMBL/GenBank/DDBJ whole genome shotgun (WGS) entry which is preliminary data.</text>
</comment>
<name>A0ACC3BAA2_9EURO</name>
<evidence type="ECO:0000313" key="2">
    <source>
        <dbReference type="Proteomes" id="UP001177260"/>
    </source>
</evidence>
<sequence length="157" mass="17735">MDVNNKNMASSEVHDRTFKLVLLGDAAVGKAGRGNGRGSVNFEIWDIAGDQGPLNRLGEYLQDTDAAIIMFDVSRWKTWESVGKWYHTPVVVCGNKVDDQCEREVKPEDISWPDEMGGVQYYETSIKTNLNIDQPFLWLTRTLLNDQSLCHLLTLNS</sequence>
<keyword evidence="2" id="KW-1185">Reference proteome</keyword>
<protein>
    <submittedName>
        <fullName evidence="1">GTP-binding nuclear protein gsp1/Ran</fullName>
    </submittedName>
</protein>
<reference evidence="1 2" key="1">
    <citation type="journal article" date="2023" name="ACS Omega">
        <title>Identification of the Neoaspergillic Acid Biosynthesis Gene Cluster by Establishing an In Vitro CRISPR-Ribonucleoprotein Genetic System in Aspergillus melleus.</title>
        <authorList>
            <person name="Yuan B."/>
            <person name="Grau M.F."/>
            <person name="Murata R.M."/>
            <person name="Torok T."/>
            <person name="Venkateswaran K."/>
            <person name="Stajich J.E."/>
            <person name="Wang C.C.C."/>
        </authorList>
    </citation>
    <scope>NUCLEOTIDE SEQUENCE [LARGE SCALE GENOMIC DNA]</scope>
    <source>
        <strain evidence="1 2">IMV 1140</strain>
    </source>
</reference>
<dbReference type="EMBL" id="JAOPJF010000012">
    <property type="protein sequence ID" value="KAK1147322.1"/>
    <property type="molecule type" value="Genomic_DNA"/>
</dbReference>